<organism evidence="12 13">
    <name type="scientific">Cyclotella atomus</name>
    <dbReference type="NCBI Taxonomy" id="382360"/>
    <lineage>
        <taxon>Eukaryota</taxon>
        <taxon>Sar</taxon>
        <taxon>Stramenopiles</taxon>
        <taxon>Ochrophyta</taxon>
        <taxon>Bacillariophyta</taxon>
        <taxon>Coscinodiscophyceae</taxon>
        <taxon>Thalassiosirophycidae</taxon>
        <taxon>Stephanodiscales</taxon>
        <taxon>Stephanodiscaceae</taxon>
        <taxon>Cyclotella</taxon>
    </lineage>
</organism>
<gene>
    <name evidence="12" type="ORF">ACHAWO_004979</name>
</gene>
<feature type="domain" description="Cyclic nucleotide-binding" evidence="11">
    <location>
        <begin position="367"/>
        <end position="465"/>
    </location>
</feature>
<feature type="transmembrane region" description="Helical" evidence="10">
    <location>
        <begin position="235"/>
        <end position="255"/>
    </location>
</feature>
<dbReference type="PANTHER" id="PTHR45638">
    <property type="entry name" value="CYCLIC NUCLEOTIDE-GATED CATION CHANNEL SUBUNIT A"/>
    <property type="match status" value="1"/>
</dbReference>
<feature type="domain" description="Cyclic nucleotide-binding" evidence="11">
    <location>
        <begin position="849"/>
        <end position="949"/>
    </location>
</feature>
<feature type="transmembrane region" description="Helical" evidence="10">
    <location>
        <begin position="749"/>
        <end position="769"/>
    </location>
</feature>
<evidence type="ECO:0000256" key="8">
    <source>
        <dbReference type="ARBA" id="ARBA00023303"/>
    </source>
</evidence>
<evidence type="ECO:0000313" key="13">
    <source>
        <dbReference type="Proteomes" id="UP001530400"/>
    </source>
</evidence>
<dbReference type="PROSITE" id="PS50042">
    <property type="entry name" value="CNMP_BINDING_3"/>
    <property type="match status" value="4"/>
</dbReference>
<feature type="transmembrane region" description="Helical" evidence="10">
    <location>
        <begin position="41"/>
        <end position="63"/>
    </location>
</feature>
<keyword evidence="4 10" id="KW-1133">Transmembrane helix</keyword>
<dbReference type="SUPFAM" id="SSF51206">
    <property type="entry name" value="cAMP-binding domain-like"/>
    <property type="match status" value="4"/>
</dbReference>
<dbReference type="Gene3D" id="1.10.287.70">
    <property type="match status" value="4"/>
</dbReference>
<evidence type="ECO:0000256" key="9">
    <source>
        <dbReference type="SAM" id="MobiDB-lite"/>
    </source>
</evidence>
<feature type="transmembrane region" description="Helical" evidence="10">
    <location>
        <begin position="1159"/>
        <end position="1181"/>
    </location>
</feature>
<feature type="transmembrane region" description="Helical" evidence="10">
    <location>
        <begin position="721"/>
        <end position="742"/>
    </location>
</feature>
<dbReference type="EMBL" id="JALLPJ020000466">
    <property type="protein sequence ID" value="KAL3791355.1"/>
    <property type="molecule type" value="Genomic_DNA"/>
</dbReference>
<dbReference type="InterPro" id="IPR018490">
    <property type="entry name" value="cNMP-bd_dom_sf"/>
</dbReference>
<feature type="compositionally biased region" description="Polar residues" evidence="9">
    <location>
        <begin position="2047"/>
        <end position="2059"/>
    </location>
</feature>
<dbReference type="PANTHER" id="PTHR45638:SF11">
    <property type="entry name" value="CYCLIC NUCLEOTIDE-GATED CATION CHANNEL SUBUNIT A"/>
    <property type="match status" value="1"/>
</dbReference>
<evidence type="ECO:0000256" key="5">
    <source>
        <dbReference type="ARBA" id="ARBA00023065"/>
    </source>
</evidence>
<keyword evidence="7" id="KW-1071">Ligand-gated ion channel</keyword>
<evidence type="ECO:0000259" key="11">
    <source>
        <dbReference type="PROSITE" id="PS50042"/>
    </source>
</evidence>
<dbReference type="InterPro" id="IPR005821">
    <property type="entry name" value="Ion_trans_dom"/>
</dbReference>
<dbReference type="InterPro" id="IPR014710">
    <property type="entry name" value="RmlC-like_jellyroll"/>
</dbReference>
<feature type="transmembrane region" description="Helical" evidence="10">
    <location>
        <begin position="1519"/>
        <end position="1541"/>
    </location>
</feature>
<feature type="transmembrane region" description="Helical" evidence="10">
    <location>
        <begin position="664"/>
        <end position="682"/>
    </location>
</feature>
<dbReference type="FunFam" id="1.10.287.630:FF:000001">
    <property type="entry name" value="Cyclic nucleotide-gated channel alpha 3"/>
    <property type="match status" value="1"/>
</dbReference>
<keyword evidence="5" id="KW-0406">Ion transport</keyword>
<reference evidence="12 13" key="1">
    <citation type="submission" date="2024-10" db="EMBL/GenBank/DDBJ databases">
        <title>Updated reference genomes for cyclostephanoid diatoms.</title>
        <authorList>
            <person name="Roberts W.R."/>
            <person name="Alverson A.J."/>
        </authorList>
    </citation>
    <scope>NUCLEOTIDE SEQUENCE [LARGE SCALE GENOMIC DNA]</scope>
    <source>
        <strain evidence="12 13">AJA010-31</strain>
    </source>
</reference>
<dbReference type="InterPro" id="IPR050866">
    <property type="entry name" value="CNG_cation_channel"/>
</dbReference>
<evidence type="ECO:0000256" key="1">
    <source>
        <dbReference type="ARBA" id="ARBA00004141"/>
    </source>
</evidence>
<feature type="region of interest" description="Disordered" evidence="9">
    <location>
        <begin position="2038"/>
        <end position="2068"/>
    </location>
</feature>
<feature type="transmembrane region" description="Helical" evidence="10">
    <location>
        <begin position="550"/>
        <end position="572"/>
    </location>
</feature>
<dbReference type="Pfam" id="PF00520">
    <property type="entry name" value="Ion_trans"/>
    <property type="match status" value="3"/>
</dbReference>
<evidence type="ECO:0000256" key="2">
    <source>
        <dbReference type="ARBA" id="ARBA00022448"/>
    </source>
</evidence>
<accession>A0ABD3PZ26</accession>
<evidence type="ECO:0000256" key="7">
    <source>
        <dbReference type="ARBA" id="ARBA00023286"/>
    </source>
</evidence>
<feature type="transmembrane region" description="Helical" evidence="10">
    <location>
        <begin position="1255"/>
        <end position="1278"/>
    </location>
</feature>
<dbReference type="PRINTS" id="PR01463">
    <property type="entry name" value="EAGCHANLFMLY"/>
</dbReference>
<dbReference type="CDD" id="cd00038">
    <property type="entry name" value="CAP_ED"/>
    <property type="match status" value="4"/>
</dbReference>
<keyword evidence="8" id="KW-0407">Ion channel</keyword>
<feature type="transmembrane region" description="Helical" evidence="10">
    <location>
        <begin position="175"/>
        <end position="196"/>
    </location>
</feature>
<comment type="caution">
    <text evidence="12">The sequence shown here is derived from an EMBL/GenBank/DDBJ whole genome shotgun (WGS) entry which is preliminary data.</text>
</comment>
<comment type="subcellular location">
    <subcellularLocation>
        <location evidence="1">Membrane</location>
        <topology evidence="1">Multi-pass membrane protein</topology>
    </subcellularLocation>
</comment>
<keyword evidence="6 10" id="KW-0472">Membrane</keyword>
<evidence type="ECO:0000256" key="3">
    <source>
        <dbReference type="ARBA" id="ARBA00022692"/>
    </source>
</evidence>
<name>A0ABD3PZ26_9STRA</name>
<dbReference type="GO" id="GO:0016020">
    <property type="term" value="C:membrane"/>
    <property type="evidence" value="ECO:0007669"/>
    <property type="project" value="UniProtKB-SubCell"/>
</dbReference>
<sequence>MLQVDAGYTLLLSWLRAIFCIYAVASVSWRLAFCPEFTLNIASYTGFVIIDLAVTIFFSYDVISLTRRKIISSRQVLPETVDLMKDQRNGLDLNDSEMYDDFKANDSWWNVAILLLSALPFEYFSLFLAEGREWPNYLMSNRLLRLVHLPRHLNELSALLARRGYIKNIGFRRTWLLFFTMALAGHLCGSVFYMIGRRHAMNGVKMTWPEEAGIYIVETTSEGTQLKMLQSAAEAYISSLYWAYITMITTGFGDIVPLQLDETIWCIFSMFVGVLITALTIANLQLLVTNLDASRLDFQRKIEMIQKFMNHRKLPAYLQDRILAFHDYQWTVLKGADEQKFLAELPRTLQQQVTNFMCRDIIAALPILRNVNNALLNALVECAEMNIYSPDDEIVKRGEKLTGVILVAHGEVEVLKGTAVERKMKPLDRYGEESLFEDNTATHTLRSKGFSEIIFIPSEVFQKIITAQCEQKDIHEMREKAAALSKSTSKANKMFGSADAVTPSSGFQKHCQPDSSFRKIWSRIVLFGYIFYMFSIPLSFMSIIDNEPFQATPVLLSLGYMVDAFFLIDTVLECQYFMYKYEGILVFDKARIRQHFIQSRSLARDIFGLIPFDLISIFFNGRYAHYFRLTKLARAPNMMLYIDNISEMLSQLDIDLSFIRVIKLNIVMLLVSHWVGCIWYMMADVSAQHGFQNWVAADESNALFTVSHSDFNGFSAYLRSVYWAIVGMSTVGYGDIVAQNIIETSYSTVVILFGGLLLPAVVGGLAAYMSNFRYAAKTFRKNTAKARAHLKDHLNVKDSSIEQIVRFYNFCWSRKGGVAEEDVMDELSTPLRNAVASFVNESAISIVPFFSRCNDAIKQLILSSLQHRQFTPSDTIIEEGGTTGEMFFLHRGQATASLSLIPKVSYRLLRNGDYFGESGLISSTNVETVTTKTYCECFSLSRADFEEALDGSPVAKKVKADIANHLMRTTLLGKRVMQNISDHSKCARLVLEMELVQKKTVSRLQPASILPSSQYYLMWNCFLFTVSVYNVWTIPFRLAFGTSADTLAVDWILDIFFLLDMYVNYRFVGFVQDGEVITDVEKIKANYMKTRFKMDVISSTPFDLIAFLVLPRVSSVAVGLVGDVLRILKLLRFTRFFGVIDKVFAVLHDRSIPLAPFRLLEFFSGVILIAHFAACGFFSFARWNMDTANCHESEFLGCEWYGTWIYRQIFNGKLPADGGEVWQQYIRSFNWALPTLTTVVIGDVVPTTSGETLYVFLWMVIGVTINATIVGNVANIVANLESEQHDFATKVDNIKNYMFKHHLSYELHARVDDFTRYLWAAHGGSIHEDDFILNLPHSLLTLTLKQRAQHIRNCPFFDFCSSNIIDALAVTLRPLVFSAGDTIAHPGDMGQEMFFLERGRVQVVSADVQQTVFATLVEGSYFGETSLIFKQPRATAVKAVTFCDVLELLKKDLFSELKRRDFDLMQMLKTFGAVHEDNKRRNKAIQDNLAASRRRENKLSRIIDMDVSAFKRKRKVLPWFLPGTLFRFIWDALCTLGIVYFSFVTLFRISFRPVEDETAPLVLFDYMVDAFFVIDFFFRSKYFAFSEHGDIATEVDSIKNHFKENGMVLDFISCLSLLGICSYKFDVFRTFELRLFCLLRVLRIPHFFDLIADHLSLRDIEVSLASNLLARIIFFYTVANHWVACLWFSIHRELESEVESTWATQDCPYENGCTSTWNATVGKHDICSASMMNCYVRSLHFSITTLSSVGYGDIAPATEIETIWENIVVLIGACFLAGLIGAMVQLLSQNDTLGANSFKTKIQRLKEYMAYRKLPSSIQNNILYFHHCRWQDSRTNDERETLSLLPEPLQLDISFAVKARAIQMVPILNTLPTIVQKRISNALILQVYPPNSVIYSVGELGWEMYFIASGVVSVVLPSDLQELDSTGRADAEITRQKFQSTGLLLGVGNHVGESCLRSESGVRQESVITKSKVEVYVLSKEDLDTIGTFMEPFKRKQLIHLLLTKNGNCWHTFDEIDDLNDEDDSSVLISELEFAAPRSTRHKQSSRDSNSFPWSSSKSLGAAGGRATAVMTKRRASAARLRAFTTVQS</sequence>
<dbReference type="SUPFAM" id="SSF81324">
    <property type="entry name" value="Voltage-gated potassium channels"/>
    <property type="match status" value="4"/>
</dbReference>
<keyword evidence="2" id="KW-0813">Transport</keyword>
<feature type="transmembrane region" description="Helical" evidence="10">
    <location>
        <begin position="524"/>
        <end position="544"/>
    </location>
</feature>
<feature type="transmembrane region" description="Helical" evidence="10">
    <location>
        <begin position="108"/>
        <end position="129"/>
    </location>
</feature>
<feature type="transmembrane region" description="Helical" evidence="10">
    <location>
        <begin position="7"/>
        <end position="29"/>
    </location>
</feature>
<dbReference type="InterPro" id="IPR003938">
    <property type="entry name" value="K_chnl_volt-dep_EAG/ELK/ERG"/>
</dbReference>
<feature type="transmembrane region" description="Helical" evidence="10">
    <location>
        <begin position="267"/>
        <end position="291"/>
    </location>
</feature>
<keyword evidence="3 10" id="KW-0812">Transmembrane</keyword>
<evidence type="ECO:0000256" key="4">
    <source>
        <dbReference type="ARBA" id="ARBA00022989"/>
    </source>
</evidence>
<dbReference type="Pfam" id="PF00027">
    <property type="entry name" value="cNMP_binding"/>
    <property type="match status" value="3"/>
</dbReference>
<evidence type="ECO:0000313" key="12">
    <source>
        <dbReference type="EMBL" id="KAL3791355.1"/>
    </source>
</evidence>
<proteinExistence type="predicted"/>
<dbReference type="InterPro" id="IPR000595">
    <property type="entry name" value="cNMP-bd_dom"/>
</dbReference>
<dbReference type="Pfam" id="PF07885">
    <property type="entry name" value="Ion_trans_2"/>
    <property type="match status" value="1"/>
</dbReference>
<protein>
    <recommendedName>
        <fullName evidence="11">Cyclic nucleotide-binding domain-containing protein</fullName>
    </recommendedName>
</protein>
<evidence type="ECO:0000256" key="6">
    <source>
        <dbReference type="ARBA" id="ARBA00023136"/>
    </source>
</evidence>
<dbReference type="InterPro" id="IPR013099">
    <property type="entry name" value="K_chnl_dom"/>
</dbReference>
<dbReference type="Gene3D" id="1.10.287.630">
    <property type="entry name" value="Helix hairpin bin"/>
    <property type="match status" value="4"/>
</dbReference>
<feature type="domain" description="Cyclic nucleotide-binding" evidence="11">
    <location>
        <begin position="1867"/>
        <end position="1986"/>
    </location>
</feature>
<dbReference type="Gene3D" id="2.60.120.10">
    <property type="entry name" value="Jelly Rolls"/>
    <property type="match status" value="4"/>
</dbReference>
<feature type="domain" description="Cyclic nucleotide-binding" evidence="11">
    <location>
        <begin position="1356"/>
        <end position="1453"/>
    </location>
</feature>
<evidence type="ECO:0000256" key="10">
    <source>
        <dbReference type="SAM" id="Phobius"/>
    </source>
</evidence>
<dbReference type="GO" id="GO:0034220">
    <property type="term" value="P:monoatomic ion transmembrane transport"/>
    <property type="evidence" value="ECO:0007669"/>
    <property type="project" value="UniProtKB-KW"/>
</dbReference>
<dbReference type="SMART" id="SM00100">
    <property type="entry name" value="cNMP"/>
    <property type="match status" value="4"/>
</dbReference>
<dbReference type="Proteomes" id="UP001530400">
    <property type="component" value="Unassembled WGS sequence"/>
</dbReference>
<keyword evidence="13" id="KW-1185">Reference proteome</keyword>